<evidence type="ECO:0000256" key="1">
    <source>
        <dbReference type="SAM" id="Phobius"/>
    </source>
</evidence>
<dbReference type="InterPro" id="IPR050250">
    <property type="entry name" value="Macrolide_Exporter_MacB"/>
</dbReference>
<reference evidence="2 3" key="1">
    <citation type="submission" date="2020-09" db="EMBL/GenBank/DDBJ databases">
        <title>Paenibacillus sp. CAU 1523 isolated from sand of Haeundae Beach.</title>
        <authorList>
            <person name="Kim W."/>
        </authorList>
    </citation>
    <scope>NUCLEOTIDE SEQUENCE [LARGE SCALE GENOMIC DNA]</scope>
    <source>
        <strain evidence="2 3">CAU 1523</strain>
    </source>
</reference>
<keyword evidence="1" id="KW-1133">Transmembrane helix</keyword>
<keyword evidence="1" id="KW-0472">Membrane</keyword>
<evidence type="ECO:0008006" key="4">
    <source>
        <dbReference type="Google" id="ProtNLM"/>
    </source>
</evidence>
<comment type="caution">
    <text evidence="2">The sequence shown here is derived from an EMBL/GenBank/DDBJ whole genome shotgun (WGS) entry which is preliminary data.</text>
</comment>
<sequence length="426" mass="48601">MRIVRILFRQNKLLNFFTLLTATLLFFFLLVLVINIKQTEIEVGTTENFKNKQMYKLSDHLVDELETEFFSRASNYDKLNEFANALEKSTDFQYFNAIWQPIGVVNFKGDKIFSAYYENGSEVSIYKINGKEYHSVKSIQVDSDALSYNNIQLSQGRLFDDEEYVFIGNQIPVILGAEYNGIYKIGDQIDIEYYQQSFKGTVVGIIQPLQKIITVNRPEILLDRYIMIPAMYFNKSPSQLTNDASEYPIFFRASLLSRANGTILSELDPVQIRKLVGEIALQTGFSHYSIIGANSLKINTLVQMTETNRITLLVLSFSLLALAIGVLLLSLFIKTKRNVSTYKVFLINGATLSYIYKMISLQSLITYIFGSLLPLVIGIVLIGLSASILFMYLLLVAVFSIFMSIMSYVFVKRIFLKLDIVRELKG</sequence>
<keyword evidence="1" id="KW-0812">Transmembrane</keyword>
<accession>A0ABR9AWI7</accession>
<proteinExistence type="predicted"/>
<name>A0ABR9AWI7_9BACL</name>
<organism evidence="2 3">
    <name type="scientific">Paenibacillus arenosi</name>
    <dbReference type="NCBI Taxonomy" id="2774142"/>
    <lineage>
        <taxon>Bacteria</taxon>
        <taxon>Bacillati</taxon>
        <taxon>Bacillota</taxon>
        <taxon>Bacilli</taxon>
        <taxon>Bacillales</taxon>
        <taxon>Paenibacillaceae</taxon>
        <taxon>Paenibacillus</taxon>
    </lineage>
</organism>
<dbReference type="EMBL" id="JACYTN010000004">
    <property type="protein sequence ID" value="MBD8498465.1"/>
    <property type="molecule type" value="Genomic_DNA"/>
</dbReference>
<dbReference type="Proteomes" id="UP000634529">
    <property type="component" value="Unassembled WGS sequence"/>
</dbReference>
<evidence type="ECO:0000313" key="3">
    <source>
        <dbReference type="Proteomes" id="UP000634529"/>
    </source>
</evidence>
<feature type="transmembrane region" description="Helical" evidence="1">
    <location>
        <begin position="390"/>
        <end position="411"/>
    </location>
</feature>
<evidence type="ECO:0000313" key="2">
    <source>
        <dbReference type="EMBL" id="MBD8498465.1"/>
    </source>
</evidence>
<feature type="transmembrane region" description="Helical" evidence="1">
    <location>
        <begin position="12"/>
        <end position="34"/>
    </location>
</feature>
<dbReference type="PANTHER" id="PTHR30572">
    <property type="entry name" value="MEMBRANE COMPONENT OF TRANSPORTER-RELATED"/>
    <property type="match status" value="1"/>
</dbReference>
<dbReference type="PANTHER" id="PTHR30572:SF4">
    <property type="entry name" value="ABC TRANSPORTER PERMEASE YTRF"/>
    <property type="match status" value="1"/>
</dbReference>
<dbReference type="RefSeq" id="WP_192024846.1">
    <property type="nucleotide sequence ID" value="NZ_JACYTN010000004.1"/>
</dbReference>
<protein>
    <recommendedName>
        <fullName evidence="4">MacB-like periplasmic core domain-containing protein</fullName>
    </recommendedName>
</protein>
<feature type="transmembrane region" description="Helical" evidence="1">
    <location>
        <begin position="364"/>
        <end position="384"/>
    </location>
</feature>
<keyword evidence="3" id="KW-1185">Reference proteome</keyword>
<gene>
    <name evidence="2" type="ORF">IFO66_09070</name>
</gene>
<feature type="transmembrane region" description="Helical" evidence="1">
    <location>
        <begin position="310"/>
        <end position="333"/>
    </location>
</feature>